<dbReference type="AlphaFoldDB" id="A0A1X0Q9M8"/>
<evidence type="ECO:0000313" key="2">
    <source>
        <dbReference type="Proteomes" id="UP000192356"/>
    </source>
</evidence>
<organism evidence="1 2">
    <name type="scientific">Hepatospora eriocheir</name>
    <dbReference type="NCBI Taxonomy" id="1081669"/>
    <lineage>
        <taxon>Eukaryota</taxon>
        <taxon>Fungi</taxon>
        <taxon>Fungi incertae sedis</taxon>
        <taxon>Microsporidia</taxon>
        <taxon>Hepatosporidae</taxon>
        <taxon>Hepatospora</taxon>
    </lineage>
</organism>
<comment type="caution">
    <text evidence="1">The sequence shown here is derived from an EMBL/GenBank/DDBJ whole genome shotgun (WGS) entry which is preliminary data.</text>
</comment>
<sequence>MFEVSCLLPGRYQTYLAPSLLIKLIFDSSEKIIHFNSLSVTLKNFSDNLNLFSIFRSFNNGFFNG</sequence>
<dbReference type="VEuPathDB" id="MicrosporidiaDB:HERIO_1598"/>
<protein>
    <submittedName>
        <fullName evidence="1">Uncharacterized protein</fullName>
    </submittedName>
</protein>
<dbReference type="VEuPathDB" id="MicrosporidiaDB:A0H76_2839"/>
<proteinExistence type="predicted"/>
<evidence type="ECO:0000313" key="1">
    <source>
        <dbReference type="EMBL" id="ORD96458.1"/>
    </source>
</evidence>
<keyword evidence="2" id="KW-1185">Reference proteome</keyword>
<gene>
    <name evidence="1" type="ORF">HERIO_1598</name>
</gene>
<dbReference type="Proteomes" id="UP000192356">
    <property type="component" value="Unassembled WGS sequence"/>
</dbReference>
<dbReference type="EMBL" id="LVKB01000086">
    <property type="protein sequence ID" value="ORD96458.1"/>
    <property type="molecule type" value="Genomic_DNA"/>
</dbReference>
<reference evidence="1 2" key="1">
    <citation type="journal article" date="2017" name="Environ. Microbiol.">
        <title>Decay of the glycolytic pathway and adaptation to intranuclear parasitism within Enterocytozoonidae microsporidia.</title>
        <authorList>
            <person name="Wiredu Boakye D."/>
            <person name="Jaroenlak P."/>
            <person name="Prachumwat A."/>
            <person name="Williams T.A."/>
            <person name="Bateman K.S."/>
            <person name="Itsathitphaisarn O."/>
            <person name="Sritunyalucksana K."/>
            <person name="Paszkiewicz K.H."/>
            <person name="Moore K.A."/>
            <person name="Stentiford G.D."/>
            <person name="Williams B.A."/>
        </authorList>
    </citation>
    <scope>NUCLEOTIDE SEQUENCE [LARGE SCALE GENOMIC DNA]</scope>
    <source>
        <strain evidence="1 2">GB1</strain>
    </source>
</reference>
<accession>A0A1X0Q9M8</accession>
<name>A0A1X0Q9M8_9MICR</name>